<feature type="domain" description="Pilus assembly protein C-terminal" evidence="2">
    <location>
        <begin position="747"/>
        <end position="838"/>
    </location>
</feature>
<dbReference type="AlphaFoldDB" id="A0A0W0Y6K3"/>
<dbReference type="InterPro" id="IPR032636">
    <property type="entry name" value="Pilus_assem_E-set-like_dom"/>
</dbReference>
<evidence type="ECO:0000313" key="4">
    <source>
        <dbReference type="EMBL" id="KTD52568.1"/>
    </source>
</evidence>
<dbReference type="EMBL" id="LNYS01000003">
    <property type="protein sequence ID" value="KTD52568.1"/>
    <property type="molecule type" value="Genomic_DNA"/>
</dbReference>
<evidence type="ECO:0000256" key="1">
    <source>
        <dbReference type="ARBA" id="ARBA00022729"/>
    </source>
</evidence>
<reference evidence="4 5" key="1">
    <citation type="submission" date="2015-11" db="EMBL/GenBank/DDBJ databases">
        <title>Genomic analysis of 38 Legionella species identifies large and diverse effector repertoires.</title>
        <authorList>
            <person name="Burstein D."/>
            <person name="Amaro F."/>
            <person name="Zusman T."/>
            <person name="Lifshitz Z."/>
            <person name="Cohen O."/>
            <person name="Gilbert J.A."/>
            <person name="Pupko T."/>
            <person name="Shuman H.A."/>
            <person name="Segal G."/>
        </authorList>
    </citation>
    <scope>NUCLEOTIDE SEQUENCE [LARGE SCALE GENOMIC DNA]</scope>
    <source>
        <strain evidence="4 5">CDC#1442-AUS-E</strain>
    </source>
</reference>
<dbReference type="InterPro" id="IPR031917">
    <property type="entry name" value="Pilus_assem_C"/>
</dbReference>
<dbReference type="STRING" id="45073.Lqui_0134"/>
<evidence type="ECO:0000313" key="5">
    <source>
        <dbReference type="Proteomes" id="UP000054618"/>
    </source>
</evidence>
<protein>
    <recommendedName>
        <fullName evidence="6">Pilus assembly protein E-set like domain-containing protein</fullName>
    </recommendedName>
</protein>
<evidence type="ECO:0000259" key="3">
    <source>
        <dbReference type="Pfam" id="PF16967"/>
    </source>
</evidence>
<gene>
    <name evidence="4" type="ORF">Lqui_0134</name>
</gene>
<proteinExistence type="predicted"/>
<accession>A0A0W0Y6K3</accession>
<evidence type="ECO:0000259" key="2">
    <source>
        <dbReference type="Pfam" id="PF15976"/>
    </source>
</evidence>
<sequence length="839" mass="93978">MDRLLRIKNSWQLKLSDVLIVLIFLCHFSSSSAKTLFVDSESPPPGFEAVSVTQHLRVSVYFLQENMGYFYVNIRKGRLKFQSPEQLISHLKAVRNSKKLSDLLNNSFQLNIECRSNGVAELSEDCKQLKKNEAYIIYDPQHEIVYLFLSSSHLQRPDLAHTIDFLPDSTASWSYMNKLGAAGSFSSDKTVFRSSIYPSTPDYYNLYSNNIFAYGNNSLIGNISQNNGIDNGQHFQIQSLYAQNISRDKIYTGGYIVNPTSPFFQTQILAGVGVKTTLETLRNSESITVSPLVIFVPQASQVSIFKNDQLIYSQYLAAGYQTINTNGFPDGGYELTIKVGVNNTTQRFFSKGFSLPPPQAPQYYVTAGYLTNGLTLDNNGYNFLPDVLNVPVVQAGFSSRLNQRLAIMGDVLLNSHQGLFNFGPAIFIGNSFVKTAGLLTTKSNYGLYTLINTQRKQLNLSVIATKIFYQDKNEDYYFLNNLEDNNSASLSYQLTQKDLIGMQANYTKLLEQPRSYGAGAYYQRQIGFYKGMGFFLNTAYNEAVHIGNTYYFGLSMNFSRGRLAGTESLSWQNQQNNNQNNPLAMPVVAQGSTVYSHQNERGLGYSLNEMHTVSRTASSFAGIYNYTAANEFISSYINYNQTREDGSSIAYGGSLETEIAANENGVFLNGADRGNSAGIIAQVTSANLNDKSAQFALIDAYNRKVAVIPVNEKVFVPLPGYTDENFTLVNLSSADYAIQEPMRHVTLYPGNIDHYTWQVERRIIVIGRLLNRDKSQPLRNRWIHSGQNGIFSDEEGYFQLELSQNISSLSVEGLGNCQIDLPNFQGNKAYYYLENVSCL</sequence>
<dbReference type="Proteomes" id="UP000054618">
    <property type="component" value="Unassembled WGS sequence"/>
</dbReference>
<dbReference type="Pfam" id="PF15976">
    <property type="entry name" value="CooC_C"/>
    <property type="match status" value="1"/>
</dbReference>
<organism evidence="4 5">
    <name type="scientific">Legionella quinlivanii</name>
    <dbReference type="NCBI Taxonomy" id="45073"/>
    <lineage>
        <taxon>Bacteria</taxon>
        <taxon>Pseudomonadati</taxon>
        <taxon>Pseudomonadota</taxon>
        <taxon>Gammaproteobacteria</taxon>
        <taxon>Legionellales</taxon>
        <taxon>Legionellaceae</taxon>
        <taxon>Legionella</taxon>
    </lineage>
</organism>
<dbReference type="PATRIC" id="fig|45073.5.peg.142"/>
<dbReference type="RefSeq" id="WP_058506272.1">
    <property type="nucleotide sequence ID" value="NZ_CAAAIK010000023.1"/>
</dbReference>
<dbReference type="OrthoDB" id="7010570at2"/>
<dbReference type="Pfam" id="PF16967">
    <property type="entry name" value="TcfC"/>
    <property type="match status" value="1"/>
</dbReference>
<feature type="domain" description="Pilus assembly protein E-set like" evidence="3">
    <location>
        <begin position="290"/>
        <end position="346"/>
    </location>
</feature>
<evidence type="ECO:0008006" key="6">
    <source>
        <dbReference type="Google" id="ProtNLM"/>
    </source>
</evidence>
<comment type="caution">
    <text evidence="4">The sequence shown here is derived from an EMBL/GenBank/DDBJ whole genome shotgun (WGS) entry which is preliminary data.</text>
</comment>
<name>A0A0W0Y6K3_9GAMM</name>
<keyword evidence="5" id="KW-1185">Reference proteome</keyword>
<keyword evidence="1" id="KW-0732">Signal</keyword>